<dbReference type="Gene3D" id="3.30.70.1440">
    <property type="entry name" value="Multidrug efflux transporter AcrB pore domain"/>
    <property type="match status" value="1"/>
</dbReference>
<dbReference type="InterPro" id="IPR027463">
    <property type="entry name" value="AcrB_DN_DC_subdom"/>
</dbReference>
<feature type="transmembrane region" description="Helical" evidence="2">
    <location>
        <begin position="1103"/>
        <end position="1128"/>
    </location>
</feature>
<keyword evidence="4" id="KW-1185">Reference proteome</keyword>
<feature type="transmembrane region" description="Helical" evidence="2">
    <location>
        <begin position="647"/>
        <end position="667"/>
    </location>
</feature>
<dbReference type="SUPFAM" id="SSF82714">
    <property type="entry name" value="Multidrug efflux transporter AcrB TolC docking domain, DN and DC subdomains"/>
    <property type="match status" value="2"/>
</dbReference>
<dbReference type="Gene3D" id="3.30.70.1320">
    <property type="entry name" value="Multidrug efflux transporter AcrB pore domain like"/>
    <property type="match status" value="1"/>
</dbReference>
<feature type="transmembrane region" description="Helical" evidence="2">
    <location>
        <begin position="1024"/>
        <end position="1045"/>
    </location>
</feature>
<feature type="compositionally biased region" description="Low complexity" evidence="1">
    <location>
        <begin position="535"/>
        <end position="552"/>
    </location>
</feature>
<dbReference type="PANTHER" id="PTHR32063:SF0">
    <property type="entry name" value="SWARMING MOTILITY PROTEIN SWRC"/>
    <property type="match status" value="1"/>
</dbReference>
<dbReference type="Gene3D" id="3.30.2090.10">
    <property type="entry name" value="Multidrug efflux transporter AcrB TolC docking domain, DN and DC subdomains"/>
    <property type="match status" value="2"/>
</dbReference>
<dbReference type="Pfam" id="PF00873">
    <property type="entry name" value="ACR_tran"/>
    <property type="match status" value="2"/>
</dbReference>
<dbReference type="PANTHER" id="PTHR32063">
    <property type="match status" value="1"/>
</dbReference>
<protein>
    <submittedName>
        <fullName evidence="3">AcrB/AcrD/AcrF family protein</fullName>
    </submittedName>
</protein>
<feature type="transmembrane region" description="Helical" evidence="2">
    <location>
        <begin position="1073"/>
        <end position="1091"/>
    </location>
</feature>
<evidence type="ECO:0000256" key="1">
    <source>
        <dbReference type="SAM" id="MobiDB-lite"/>
    </source>
</evidence>
<dbReference type="STRING" id="640635.SAMN04489806_1856"/>
<dbReference type="GO" id="GO:0042910">
    <property type="term" value="F:xenobiotic transmembrane transporter activity"/>
    <property type="evidence" value="ECO:0007669"/>
    <property type="project" value="TreeGrafter"/>
</dbReference>
<evidence type="ECO:0000313" key="4">
    <source>
        <dbReference type="Proteomes" id="UP000199183"/>
    </source>
</evidence>
<sequence length="1152" mass="119515">MHLLSVASLKNRALIALVTIVIAVFGVISMTGLKQELAPSVTFPQLAIITNYPGASPNVVNDDVSTPIEKAVRGVPGLESTSATSSTNLSLVSATFTYGTDLGTAEQKINQAINRISSTLPDNVEPQVMTGSLDDLPVIQVAATGESTTELADLLDRVAVPELEDVDGVREAALVGALGQRVTITPDAAKLAAAGKTTAAISDALQQNGSLIGAGQITEGDNTYAVQAGSKLHSVDDLKALPLVGAVDADGNPLTVGDVASVKLTDNPETTKSRVNGKDALTLSITKLPDANTVEVSEGVRAVLPDLEKSLGSGVTLTIVFDQAPYIQQSIESLSTEGLLGLLFAVIVILLFLLDVRATLVTAISIPTSVLITFIGLQAADYTLNILTLGALTIAIGRVVDDSIVVIENIKRHLGLVADRSGEGRFVAILAAVREVAGAITASTITTVAVFLPLAFVGDMTGELFRPFALTVTIALLASLLVSLTIVPVLAYWFLRAPSEAKLAAREQKLQAREAAETERRQKREAKDAAKAARRTGAAPAAEAAAAAPDAAVEQEPAASALPAGVAPTPAIVEPAFLSPTLTAEDSEPADVREAASDLEPAEQQMPARSRRARRAQANDHEDELRHPTALQRGYLPIIRWTLKHSATTIILAVLVMAGTLAAAPFMKTNFLGSSGQNTLSVTQTLEPGTSLAAQDAASKKVDDVLLDIDGIETVQLSIGSSGSALSDAFLGGGEGRITYSITTDENADQDALQQTVREKLDQVKDAGTIEVAASSGFGASSDIEVDITATNADDLQTATDKVSKAITGLDAIVQVSDNLAESRPYIGITVDRKAAAEAGYSEIALSSFVSSATQPQQAGTIVIDDTTLTIYLQADDEPASLDELKNLDVPTPTGVKKLSDLASVEVTNGPASITTVNAERSSTVSATPSSDNIGTASAEVQEAVDGLSLPAGATAELGGVTADQGTAFQQLGLAMLAAILIVYIVMVATFRSLRQPLLLLVSVPFAATGAIGLQLATGVPLGVPSLIGVLMLIGIVVTNAIVLVDLVNQYRDRGLTVADAVEHGSVRRLRPILMTALATIFALTPMALGITGHGGFISQPLAIVVIGGLVSSTLLTLVVLPTLYNLVEGAKERRAAKREAKREKAEAHADA</sequence>
<feature type="transmembrane region" description="Helical" evidence="2">
    <location>
        <begin position="427"/>
        <end position="456"/>
    </location>
</feature>
<feature type="transmembrane region" description="Helical" evidence="2">
    <location>
        <begin position="972"/>
        <end position="991"/>
    </location>
</feature>
<dbReference type="Gene3D" id="1.20.1640.10">
    <property type="entry name" value="Multidrug efflux transporter AcrB transmembrane domain"/>
    <property type="match status" value="3"/>
</dbReference>
<feature type="region of interest" description="Disordered" evidence="1">
    <location>
        <begin position="514"/>
        <end position="552"/>
    </location>
</feature>
<organism evidence="3 4">
    <name type="scientific">Paramicrobacterium humi</name>
    <dbReference type="NCBI Taxonomy" id="640635"/>
    <lineage>
        <taxon>Bacteria</taxon>
        <taxon>Bacillati</taxon>
        <taxon>Actinomycetota</taxon>
        <taxon>Actinomycetes</taxon>
        <taxon>Micrococcales</taxon>
        <taxon>Microbacteriaceae</taxon>
        <taxon>Paramicrobacterium</taxon>
    </lineage>
</organism>
<reference evidence="3 4" key="1">
    <citation type="submission" date="2016-10" db="EMBL/GenBank/DDBJ databases">
        <authorList>
            <person name="de Groot N.N."/>
        </authorList>
    </citation>
    <scope>NUCLEOTIDE SEQUENCE [LARGE SCALE GENOMIC DNA]</scope>
    <source>
        <strain evidence="3 4">DSM 21799</strain>
    </source>
</reference>
<dbReference type="Gene3D" id="3.30.70.1430">
    <property type="entry name" value="Multidrug efflux transporter AcrB pore domain"/>
    <property type="match status" value="2"/>
</dbReference>
<evidence type="ECO:0000256" key="2">
    <source>
        <dbReference type="SAM" id="Phobius"/>
    </source>
</evidence>
<dbReference type="RefSeq" id="WP_245723592.1">
    <property type="nucleotide sequence ID" value="NZ_FNRY01000001.1"/>
</dbReference>
<keyword evidence="2" id="KW-0812">Transmembrane</keyword>
<feature type="transmembrane region" description="Helical" evidence="2">
    <location>
        <begin position="338"/>
        <end position="354"/>
    </location>
</feature>
<proteinExistence type="predicted"/>
<evidence type="ECO:0000313" key="3">
    <source>
        <dbReference type="EMBL" id="SEB81796.1"/>
    </source>
</evidence>
<dbReference type="EMBL" id="FNRY01000001">
    <property type="protein sequence ID" value="SEB81796.1"/>
    <property type="molecule type" value="Genomic_DNA"/>
</dbReference>
<feature type="transmembrane region" description="Helical" evidence="2">
    <location>
        <begin position="468"/>
        <end position="495"/>
    </location>
</feature>
<accession>A0A1H4MFF2</accession>
<dbReference type="GO" id="GO:0005886">
    <property type="term" value="C:plasma membrane"/>
    <property type="evidence" value="ECO:0007669"/>
    <property type="project" value="TreeGrafter"/>
</dbReference>
<dbReference type="AlphaFoldDB" id="A0A1H4MFF2"/>
<dbReference type="PRINTS" id="PR00702">
    <property type="entry name" value="ACRIFLAVINRP"/>
</dbReference>
<keyword evidence="2" id="KW-1133">Transmembrane helix</keyword>
<feature type="transmembrane region" description="Helical" evidence="2">
    <location>
        <begin position="12"/>
        <end position="33"/>
    </location>
</feature>
<dbReference type="InterPro" id="IPR001036">
    <property type="entry name" value="Acrflvin-R"/>
</dbReference>
<name>A0A1H4MFF2_9MICO</name>
<dbReference type="SUPFAM" id="SSF82693">
    <property type="entry name" value="Multidrug efflux transporter AcrB pore domain, PN1, PN2, PC1 and PC2 subdomains"/>
    <property type="match status" value="2"/>
</dbReference>
<feature type="transmembrane region" description="Helical" evidence="2">
    <location>
        <begin position="998"/>
        <end position="1018"/>
    </location>
</feature>
<dbReference type="SUPFAM" id="SSF82866">
    <property type="entry name" value="Multidrug efflux transporter AcrB transmembrane domain"/>
    <property type="match status" value="2"/>
</dbReference>
<keyword evidence="2" id="KW-0472">Membrane</keyword>
<dbReference type="Proteomes" id="UP000199183">
    <property type="component" value="Unassembled WGS sequence"/>
</dbReference>
<gene>
    <name evidence="3" type="ORF">SAMN04489806_1856</name>
</gene>
<feature type="compositionally biased region" description="Basic and acidic residues" evidence="1">
    <location>
        <begin position="514"/>
        <end position="531"/>
    </location>
</feature>
<feature type="region of interest" description="Disordered" evidence="1">
    <location>
        <begin position="582"/>
        <end position="624"/>
    </location>
</feature>